<evidence type="ECO:0000313" key="1">
    <source>
        <dbReference type="EMBL" id="GIM28925.1"/>
    </source>
</evidence>
<reference evidence="1" key="1">
    <citation type="submission" date="2021-03" db="EMBL/GenBank/DDBJ databases">
        <title>Taxonomic study of Clostridium polyendosporum from meadow-gley soil under rice.</title>
        <authorList>
            <person name="Kobayashi H."/>
            <person name="Tanizawa Y."/>
            <person name="Yagura M."/>
        </authorList>
    </citation>
    <scope>NUCLEOTIDE SEQUENCE</scope>
    <source>
        <strain evidence="1">JCM 30710</strain>
    </source>
</reference>
<sequence length="44" mass="4985">MSCNYAYDAWKQMVNKGCYSLSPAPQAEIDVISTIYNEVNQPKI</sequence>
<dbReference type="EMBL" id="BOPZ01000011">
    <property type="protein sequence ID" value="GIM28925.1"/>
    <property type="molecule type" value="Genomic_DNA"/>
</dbReference>
<protein>
    <submittedName>
        <fullName evidence="1">Uncharacterized protein</fullName>
    </submittedName>
</protein>
<organism evidence="1 2">
    <name type="scientific">Clostridium polyendosporum</name>
    <dbReference type="NCBI Taxonomy" id="69208"/>
    <lineage>
        <taxon>Bacteria</taxon>
        <taxon>Bacillati</taxon>
        <taxon>Bacillota</taxon>
        <taxon>Clostridia</taxon>
        <taxon>Eubacteriales</taxon>
        <taxon>Clostridiaceae</taxon>
        <taxon>Clostridium</taxon>
    </lineage>
</organism>
<gene>
    <name evidence="1" type="ORF">CPJCM30710_15910</name>
</gene>
<dbReference type="AlphaFoldDB" id="A0A919RYL4"/>
<name>A0A919RYL4_9CLOT</name>
<dbReference type="Proteomes" id="UP000679179">
    <property type="component" value="Unassembled WGS sequence"/>
</dbReference>
<proteinExistence type="predicted"/>
<accession>A0A919RYL4</accession>
<comment type="caution">
    <text evidence="1">The sequence shown here is derived from an EMBL/GenBank/DDBJ whole genome shotgun (WGS) entry which is preliminary data.</text>
</comment>
<keyword evidence="2" id="KW-1185">Reference proteome</keyword>
<dbReference type="RefSeq" id="WP_281413964.1">
    <property type="nucleotide sequence ID" value="NZ_BOPZ01000011.1"/>
</dbReference>
<evidence type="ECO:0000313" key="2">
    <source>
        <dbReference type="Proteomes" id="UP000679179"/>
    </source>
</evidence>